<dbReference type="FunFam" id="3.40.50.300:FF:000575">
    <property type="entry name" value="ATP-dependent helicase hrpA"/>
    <property type="match status" value="1"/>
</dbReference>
<comment type="catalytic activity">
    <reaction evidence="7">
        <text>ATP + H2O = ADP + phosphate + H(+)</text>
        <dbReference type="Rhea" id="RHEA:13065"/>
        <dbReference type="ChEBI" id="CHEBI:15377"/>
        <dbReference type="ChEBI" id="CHEBI:15378"/>
        <dbReference type="ChEBI" id="CHEBI:30616"/>
        <dbReference type="ChEBI" id="CHEBI:43474"/>
        <dbReference type="ChEBI" id="CHEBI:456216"/>
        <dbReference type="EC" id="3.6.4.13"/>
    </reaction>
</comment>
<evidence type="ECO:0000256" key="3">
    <source>
        <dbReference type="ARBA" id="ARBA00022741"/>
    </source>
</evidence>
<proteinExistence type="inferred from homology"/>
<dbReference type="Proteomes" id="UP000476310">
    <property type="component" value="Unassembled WGS sequence"/>
</dbReference>
<dbReference type="GO" id="GO:0003724">
    <property type="term" value="F:RNA helicase activity"/>
    <property type="evidence" value="ECO:0007669"/>
    <property type="project" value="UniProtKB-EC"/>
</dbReference>
<comment type="caution">
    <text evidence="11">The sequence shown here is derived from an EMBL/GenBank/DDBJ whole genome shotgun (WGS) entry which is preliminary data.</text>
</comment>
<evidence type="ECO:0000259" key="9">
    <source>
        <dbReference type="PROSITE" id="PS51192"/>
    </source>
</evidence>
<feature type="region of interest" description="Disordered" evidence="8">
    <location>
        <begin position="530"/>
        <end position="549"/>
    </location>
</feature>
<dbReference type="Pfam" id="PF07717">
    <property type="entry name" value="OB_NTP_bind"/>
    <property type="match status" value="1"/>
</dbReference>
<sequence length="1308" mass="149071">MSTTPAPALPALLERLPELMLRDQQRLGRRLDGARRIRKPEARAAVLGEIAEEMTRAELRVADRRAAVPAITYPEELPVSQKKDAILEAVRDHQVVIVAGETGSGKTTQIPKICLELGRGVKGLIGHTQPRRIAARTVAERIAEEMRSPLGESVGWKVRFTDQVGKDTHVKLMTDGILLAEIQTDRELRQYDTIIIDEAHERSLNIDFLLGYLAQLLPRRPDLKVVITSATIDPERFSRHFGDAPIVEVSGRTYPVEVRYRPLLEEGGEDSDRDQITAICDAVDELQAEGPGDILVFLSGEREIRDTADALNKKQLRSTEVLPLYARLSHAEQHRVFQRHTGRRIVLATNVAETSLTVPGIRYVIDPGTARISRYSHRTKVQRLPIEPISQASANQRKGRCGRTSDGICIRLYSEDDFVTRPEFTDAEILRTNLASVILQMTAAGLGDIEKFPFIDPPDRRNIKDGVQLLEELHALDSKQKDPRKRLTQVGRKLAQLPVDPRLARMVLEADRNGCVREVMVIAAALSIQDPRERPSDKQQQADQQHARFKDESSDFLAFLNLWKYVRERQKELSSSAFRRMCRNEYLNYLRIREWQDIYSQLRTVAKTMDIHMSEQDAAPDHIHTSLLAGLLSHVGLKDTEKNEYVGARSAKFAVFPGSALFKKPPRWVMSAELVETSRLWARVNAKIEPEWIEPLAQHLVKRTYSEPHWEQKQAAVMAYERVTLYGVPIVAQRKVNYGRIDPETSRDLFIRNALVEGDWRTHHQFFHDNRKLLGEVEELEHRARRRDILVDDETLFDFYDQRIPEHVVSGAHFDSWWKHKRREEPELLNFEKSMLINERAQGVTKDAYPDSWRQGKLKFKVTYQFEPGADADGVTVHIPLQVLNQVTADGFDWQIPGLREDLVTELIRSLPKPVRRHYVPAPNYARRFLESAVPLQEPLTAALGRELQRMVGVRIEPEDWDLAKVPDHLKITFRVVDERRRKLAEDKDLETLRQRLRPKTRAAISKAFESSKEAVGIEQRGGLTRWTVGTLPRTFETRRGGQPVKAYPALVDEGASVAVRLFDTEAEQREAMWRGTRRLILLQLPSNPAKFVQGKLSNQAKLALSSSPHGSVQALFDDCLAAAADRLIAARGGPAWDEESFGKLFDAVRSDIMDATLETVRKVQEVLAAWQSCERRLKATRSPVLLPSLTDIREQLSELITPGFVTAHGVRRLPDLMRYLVAVDRRLQQLPGNAERDRARMAKVREMRDEYAWLLEQFRPGRPVPQEALEIRWMIEELRVSYFAHALGTAYPVSDKRIVKAIDAAAP</sequence>
<keyword evidence="4 11" id="KW-0378">Hydrolase</keyword>
<dbReference type="InterPro" id="IPR007502">
    <property type="entry name" value="Helicase-assoc_dom"/>
</dbReference>
<dbReference type="Pfam" id="PF21010">
    <property type="entry name" value="HA2_C"/>
    <property type="match status" value="1"/>
</dbReference>
<accession>A0A6G4APZ2</accession>
<keyword evidence="12" id="KW-1185">Reference proteome</keyword>
<dbReference type="PROSITE" id="PS51192">
    <property type="entry name" value="HELICASE_ATP_BIND_1"/>
    <property type="match status" value="1"/>
</dbReference>
<dbReference type="InterPro" id="IPR010222">
    <property type="entry name" value="RNA_helicase_HrpA"/>
</dbReference>
<evidence type="ECO:0000256" key="5">
    <source>
        <dbReference type="ARBA" id="ARBA00022806"/>
    </source>
</evidence>
<evidence type="ECO:0000259" key="10">
    <source>
        <dbReference type="PROSITE" id="PS51194"/>
    </source>
</evidence>
<dbReference type="EC" id="3.6.4.13" evidence="2"/>
<feature type="domain" description="Helicase ATP-binding" evidence="9">
    <location>
        <begin position="87"/>
        <end position="250"/>
    </location>
</feature>
<evidence type="ECO:0000256" key="4">
    <source>
        <dbReference type="ARBA" id="ARBA00022801"/>
    </source>
</evidence>
<dbReference type="NCBIfam" id="NF008348">
    <property type="entry name" value="PRK11131.1"/>
    <property type="match status" value="1"/>
</dbReference>
<dbReference type="Gene3D" id="1.20.120.1080">
    <property type="match status" value="1"/>
</dbReference>
<dbReference type="RefSeq" id="WP_164432617.1">
    <property type="nucleotide sequence ID" value="NZ_JAAIKT010000047.1"/>
</dbReference>
<dbReference type="InterPro" id="IPR024590">
    <property type="entry name" value="HrpA_C"/>
</dbReference>
<dbReference type="FunFam" id="1.20.120.1080:FF:000005">
    <property type="entry name" value="ATP-dependent helicase HrpA"/>
    <property type="match status" value="1"/>
</dbReference>
<dbReference type="InterPro" id="IPR048333">
    <property type="entry name" value="HA2_WH"/>
</dbReference>
<protein>
    <recommendedName>
        <fullName evidence="2">RNA helicase</fullName>
        <ecNumber evidence="2">3.6.4.13</ecNumber>
    </recommendedName>
</protein>
<dbReference type="EMBL" id="JAAIKT010000047">
    <property type="protein sequence ID" value="NEW74749.1"/>
    <property type="molecule type" value="Genomic_DNA"/>
</dbReference>
<dbReference type="GO" id="GO:0003723">
    <property type="term" value="F:RNA binding"/>
    <property type="evidence" value="ECO:0007669"/>
    <property type="project" value="TreeGrafter"/>
</dbReference>
<dbReference type="Pfam" id="PF04408">
    <property type="entry name" value="WHD_HA2"/>
    <property type="match status" value="1"/>
</dbReference>
<evidence type="ECO:0000313" key="11">
    <source>
        <dbReference type="EMBL" id="NEW74749.1"/>
    </source>
</evidence>
<dbReference type="InterPro" id="IPR014001">
    <property type="entry name" value="Helicase_ATP-bd"/>
</dbReference>
<feature type="domain" description="Helicase C-terminal" evidence="10">
    <location>
        <begin position="278"/>
        <end position="445"/>
    </location>
</feature>
<dbReference type="InterPro" id="IPR003593">
    <property type="entry name" value="AAA+_ATPase"/>
</dbReference>
<comment type="similarity">
    <text evidence="1">Belongs to the DEAD box helicase family. DEAH subfamily.</text>
</comment>
<keyword evidence="6" id="KW-0067">ATP-binding</keyword>
<gene>
    <name evidence="11" type="primary">hrpA</name>
    <name evidence="11" type="ORF">G4H13_31395</name>
</gene>
<dbReference type="Pfam" id="PF11898">
    <property type="entry name" value="DUF3418"/>
    <property type="match status" value="1"/>
</dbReference>
<evidence type="ECO:0000313" key="12">
    <source>
        <dbReference type="Proteomes" id="UP000476310"/>
    </source>
</evidence>
<dbReference type="FunFam" id="3.40.50.300:FF:000439">
    <property type="entry name" value="ATP-dependent RNA helicase HrpA"/>
    <property type="match status" value="1"/>
</dbReference>
<dbReference type="PROSITE" id="PS51194">
    <property type="entry name" value="HELICASE_CTER"/>
    <property type="match status" value="1"/>
</dbReference>
<evidence type="ECO:0000256" key="7">
    <source>
        <dbReference type="ARBA" id="ARBA00047984"/>
    </source>
</evidence>
<dbReference type="InterPro" id="IPR011709">
    <property type="entry name" value="DEAD-box_helicase_OB_fold"/>
</dbReference>
<keyword evidence="3" id="KW-0547">Nucleotide-binding</keyword>
<evidence type="ECO:0000256" key="8">
    <source>
        <dbReference type="SAM" id="MobiDB-lite"/>
    </source>
</evidence>
<dbReference type="SMART" id="SM00487">
    <property type="entry name" value="DEXDc"/>
    <property type="match status" value="1"/>
</dbReference>
<dbReference type="SUPFAM" id="SSF52540">
    <property type="entry name" value="P-loop containing nucleoside triphosphate hydrolases"/>
    <property type="match status" value="1"/>
</dbReference>
<dbReference type="Gene3D" id="3.40.50.300">
    <property type="entry name" value="P-loop containing nucleotide triphosphate hydrolases"/>
    <property type="match status" value="2"/>
</dbReference>
<dbReference type="GO" id="GO:0005524">
    <property type="term" value="F:ATP binding"/>
    <property type="evidence" value="ECO:0007669"/>
    <property type="project" value="UniProtKB-KW"/>
</dbReference>
<dbReference type="Pfam" id="PF00270">
    <property type="entry name" value="DEAD"/>
    <property type="match status" value="1"/>
</dbReference>
<evidence type="ECO:0000256" key="1">
    <source>
        <dbReference type="ARBA" id="ARBA00008792"/>
    </source>
</evidence>
<dbReference type="PANTHER" id="PTHR18934">
    <property type="entry name" value="ATP-DEPENDENT RNA HELICASE"/>
    <property type="match status" value="1"/>
</dbReference>
<dbReference type="CDD" id="cd17989">
    <property type="entry name" value="DEXHc_HrpA"/>
    <property type="match status" value="1"/>
</dbReference>
<dbReference type="CDD" id="cd18791">
    <property type="entry name" value="SF2_C_RHA"/>
    <property type="match status" value="1"/>
</dbReference>
<evidence type="ECO:0000256" key="2">
    <source>
        <dbReference type="ARBA" id="ARBA00012552"/>
    </source>
</evidence>
<keyword evidence="5 11" id="KW-0347">Helicase</keyword>
<dbReference type="SMART" id="SM00382">
    <property type="entry name" value="AAA"/>
    <property type="match status" value="1"/>
</dbReference>
<dbReference type="Pfam" id="PF00271">
    <property type="entry name" value="Helicase_C"/>
    <property type="match status" value="1"/>
</dbReference>
<dbReference type="InterPro" id="IPR011545">
    <property type="entry name" value="DEAD/DEAH_box_helicase_dom"/>
</dbReference>
<dbReference type="SMART" id="SM00490">
    <property type="entry name" value="HELICc"/>
    <property type="match status" value="1"/>
</dbReference>
<dbReference type="InterPro" id="IPR001650">
    <property type="entry name" value="Helicase_C-like"/>
</dbReference>
<dbReference type="GO" id="GO:0016787">
    <property type="term" value="F:hydrolase activity"/>
    <property type="evidence" value="ECO:0007669"/>
    <property type="project" value="UniProtKB-KW"/>
</dbReference>
<dbReference type="InterPro" id="IPR027417">
    <property type="entry name" value="P-loop_NTPase"/>
</dbReference>
<organism evidence="11 12">
    <name type="scientific">Streptomyces rhizosphaericus</name>
    <dbReference type="NCBI Taxonomy" id="114699"/>
    <lineage>
        <taxon>Bacteria</taxon>
        <taxon>Bacillati</taxon>
        <taxon>Actinomycetota</taxon>
        <taxon>Actinomycetes</taxon>
        <taxon>Kitasatosporales</taxon>
        <taxon>Streptomycetaceae</taxon>
        <taxon>Streptomyces</taxon>
        <taxon>Streptomyces violaceusniger group</taxon>
    </lineage>
</organism>
<reference evidence="11" key="1">
    <citation type="submission" date="2020-02" db="EMBL/GenBank/DDBJ databases">
        <title>A new Streptomyces sp. for controlling soil-borne diseases.</title>
        <authorList>
            <person name="Li X."/>
            <person name="Tian Y."/>
            <person name="Gao K."/>
        </authorList>
    </citation>
    <scope>NUCLEOTIDE SEQUENCE [LARGE SCALE GENOMIC DNA]</scope>
    <source>
        <strain evidence="11">0250</strain>
    </source>
</reference>
<evidence type="ECO:0000256" key="6">
    <source>
        <dbReference type="ARBA" id="ARBA00022840"/>
    </source>
</evidence>
<name>A0A6G4APZ2_9ACTN</name>
<dbReference type="SMART" id="SM00847">
    <property type="entry name" value="HA2"/>
    <property type="match status" value="1"/>
</dbReference>
<dbReference type="NCBIfam" id="TIGR01967">
    <property type="entry name" value="DEAH_box_HrpA"/>
    <property type="match status" value="1"/>
</dbReference>
<dbReference type="PANTHER" id="PTHR18934:SF99">
    <property type="entry name" value="ATP-DEPENDENT RNA HELICASE DHX37-RELATED"/>
    <property type="match status" value="1"/>
</dbReference>